<feature type="domain" description="Histidine kinase" evidence="8">
    <location>
        <begin position="659"/>
        <end position="954"/>
    </location>
</feature>
<dbReference type="FunFam" id="3.30.565.10:FF:000201">
    <property type="entry name" value="Sensor histidine kinase/response regulator, putative (AFU_orthologue AFUA_4G01020)"/>
    <property type="match status" value="1"/>
</dbReference>
<feature type="region of interest" description="Disordered" evidence="7">
    <location>
        <begin position="433"/>
        <end position="488"/>
    </location>
</feature>
<evidence type="ECO:0000256" key="1">
    <source>
        <dbReference type="ARBA" id="ARBA00000085"/>
    </source>
</evidence>
<dbReference type="InterPro" id="IPR029016">
    <property type="entry name" value="GAF-like_dom_sf"/>
</dbReference>
<dbReference type="PANTHER" id="PTHR43047:SF72">
    <property type="entry name" value="OSMOSENSING HISTIDINE PROTEIN KINASE SLN1"/>
    <property type="match status" value="1"/>
</dbReference>
<keyword evidence="3 6" id="KW-0597">Phosphoprotein</keyword>
<feature type="compositionally biased region" description="Low complexity" evidence="7">
    <location>
        <begin position="308"/>
        <end position="322"/>
    </location>
</feature>
<dbReference type="Gene3D" id="3.30.450.40">
    <property type="match status" value="1"/>
</dbReference>
<feature type="region of interest" description="Disordered" evidence="7">
    <location>
        <begin position="367"/>
        <end position="386"/>
    </location>
</feature>
<keyword evidence="4" id="KW-0808">Transferase</keyword>
<dbReference type="FunFam" id="1.10.287.130:FF:000023">
    <property type="entry name" value="Sensor histidine kinase/response regulator, putative"/>
    <property type="match status" value="1"/>
</dbReference>
<dbReference type="CDD" id="cd17546">
    <property type="entry name" value="REC_hyHK_CKI1_RcsC-like"/>
    <property type="match status" value="1"/>
</dbReference>
<sequence>MAPVEAPVALSHVEGISDAARARELYKYYQPTSSINTESCFPNPQIPTEGSNQELGVQSDITSTKISSPDTSLTAFCQLVSWRLGAQRTMISLIDDGTQYFIAESTKSLDLVDATKHKPGDELWLGCTSVTKAGRLCERYDKSEFEFAVKSSIVFNLCYRTIETAPTVLGEEYPSFIVNDLTLDERFNQLPFVTEPPSLRFYAGVPLITKRGIPIGSLFVVDSHARPGLSKDEISFMGTMATTVMKHLELTREVEEHRRGMKMSRGLASFVEGRAELEEADMEAEDGEGTKIVGQFETDTAIRRQKSKSSSTKGSAMSSTASLALSNGKEKGYVSSTSLGFTQPEDISSLASLRSNSLRGARPEIESMTQHSSFGETTTTEQSPYDMCKTDTPDEEFTEASALKLLFSRASNLIREAFEVDGGAVFYDAQKGFSSDSAQPTTQEPSVTDSQTSGDDDFQTGLNSRSSISRHPGGGERSFTRSSTMSPTREIEILGFSTPEASSINGDAYPGTHSFLTFEEKSLHQFLRRYPRGKLWTFDSDGSMSSASDDEILKGYRGSAKESRNPTRGKNKIARAAADARFLSTHFPGVRQLLFVPLWDAGRSRWLSACCVWSTEPTRILSKQNELSFLSAFGNSVMAECSRISTEVADQKKSDFIGSISHELRSPLHGILASAEILDDLSLPNLAQELVETIDSCGRTLLDTINHILDFSKVSSLEKNWRRNRRGTAKRVSQSSNSGPLALQQSDLPMINLFAPVDVAVLCEEVVESVFAGYVFQNGTAKTFDMVHDIHDKSSESKRHSTSSLAIPPPASQSPQVSVILDIVRDDYNFTTQPGAFRRIIMNLLGNALKYTSHGYVRVKLETAQLEDLTTSGGEKAPRSMVVLTVTDTGKGISSEFLRSKLFTPFAQENTLSSGTGLGLSIVRSIINLLEGDITIDSEVGRGTEVRVTLPLLREIPKDTSLPVTPKAVTSLLREADESISLLRNQIGGREIGLFNFNPPTLDPVIAKKGRFLHASVRNFLTNWYGLKIVPLSANPDIILANAPDLSVLVNLCKILPRKHKPSILVLSPHSSRFNHSFSEAGIRGNVTVVAKPVGPRKLARALRSCLDGAATMSGHAVTPDLSTTGQASTNDLSNVFEDLLISPHGGEVLDNSRMAADSENARKAIESPTPNALVEKGKEFPFPLPPGGNTSPPRREPSSDETLDTPTAANFGYTSQHNAAVGSEVSQPDGSSGGTTSTRQFPIAAITPDPFAPNLLLVDDNMINLKLLRHFITRLGYTTVHEAENGLEAVRKFEERSEGYDIIFMDISMPVLDGFDATKEIRKLEKSRQERAIANGEIGVGKKKNEALVVALTGLAGKDDVEKARTCGIDLFMTKPVAMKEVRKMLENWRANQKD</sequence>
<protein>
    <recommendedName>
        <fullName evidence="2">histidine kinase</fullName>
        <ecNumber evidence="2">2.7.13.3</ecNumber>
    </recommendedName>
</protein>
<accession>A0A1D9QM31</accession>
<dbReference type="GO" id="GO:0000155">
    <property type="term" value="F:phosphorelay sensor kinase activity"/>
    <property type="evidence" value="ECO:0007669"/>
    <property type="project" value="InterPro"/>
</dbReference>
<dbReference type="InterPro" id="IPR011006">
    <property type="entry name" value="CheY-like_superfamily"/>
</dbReference>
<dbReference type="PANTHER" id="PTHR43047">
    <property type="entry name" value="TWO-COMPONENT HISTIDINE PROTEIN KINASE"/>
    <property type="match status" value="1"/>
</dbReference>
<dbReference type="InterPro" id="IPR003594">
    <property type="entry name" value="HATPase_dom"/>
</dbReference>
<dbReference type="SUPFAM" id="SSF47384">
    <property type="entry name" value="Homodimeric domain of signal transducing histidine kinase"/>
    <property type="match status" value="1"/>
</dbReference>
<dbReference type="InterPro" id="IPR036890">
    <property type="entry name" value="HATPase_C_sf"/>
</dbReference>
<feature type="region of interest" description="Disordered" evidence="7">
    <location>
        <begin position="793"/>
        <end position="813"/>
    </location>
</feature>
<dbReference type="FunFam" id="3.30.450.40:FF:000083">
    <property type="entry name" value="Sensor histidine kinase/response regulator, putative (AFU_orthologue AFUA_4G00660)"/>
    <property type="match status" value="1"/>
</dbReference>
<dbReference type="Proteomes" id="UP000177798">
    <property type="component" value="Chromosome 16"/>
</dbReference>
<feature type="domain" description="Response regulatory" evidence="9">
    <location>
        <begin position="1255"/>
        <end position="1391"/>
    </location>
</feature>
<feature type="region of interest" description="Disordered" evidence="7">
    <location>
        <begin position="1167"/>
        <end position="1211"/>
    </location>
</feature>
<evidence type="ECO:0000256" key="5">
    <source>
        <dbReference type="ARBA" id="ARBA00022777"/>
    </source>
</evidence>
<evidence type="ECO:0000259" key="9">
    <source>
        <dbReference type="PROSITE" id="PS50110"/>
    </source>
</evidence>
<evidence type="ECO:0000313" key="10">
    <source>
        <dbReference type="EMBL" id="APA15995.1"/>
    </source>
</evidence>
<gene>
    <name evidence="10" type="ORF">sscle_16g107650</name>
</gene>
<evidence type="ECO:0000256" key="6">
    <source>
        <dbReference type="PROSITE-ProRule" id="PRU00169"/>
    </source>
</evidence>
<dbReference type="InterPro" id="IPR036097">
    <property type="entry name" value="HisK_dim/P_sf"/>
</dbReference>
<dbReference type="SMART" id="SM00387">
    <property type="entry name" value="HATPase_c"/>
    <property type="match status" value="1"/>
</dbReference>
<dbReference type="InterPro" id="IPR005467">
    <property type="entry name" value="His_kinase_dom"/>
</dbReference>
<dbReference type="InterPro" id="IPR004358">
    <property type="entry name" value="Sig_transdc_His_kin-like_C"/>
</dbReference>
<dbReference type="Pfam" id="PF00072">
    <property type="entry name" value="Response_reg"/>
    <property type="match status" value="1"/>
</dbReference>
<dbReference type="SUPFAM" id="SSF52172">
    <property type="entry name" value="CheY-like"/>
    <property type="match status" value="1"/>
</dbReference>
<dbReference type="Gene3D" id="3.30.565.10">
    <property type="entry name" value="Histidine kinase-like ATPase, C-terminal domain"/>
    <property type="match status" value="1"/>
</dbReference>
<dbReference type="InterPro" id="IPR003661">
    <property type="entry name" value="HisK_dim/P_dom"/>
</dbReference>
<evidence type="ECO:0000259" key="8">
    <source>
        <dbReference type="PROSITE" id="PS50109"/>
    </source>
</evidence>
<dbReference type="Gene3D" id="1.10.287.130">
    <property type="match status" value="1"/>
</dbReference>
<keyword evidence="5" id="KW-0418">Kinase</keyword>
<evidence type="ECO:0000256" key="3">
    <source>
        <dbReference type="ARBA" id="ARBA00022553"/>
    </source>
</evidence>
<feature type="compositionally biased region" description="Polar residues" evidence="7">
    <location>
        <begin position="367"/>
        <end position="383"/>
    </location>
</feature>
<dbReference type="SUPFAM" id="SSF55781">
    <property type="entry name" value="GAF domain-like"/>
    <property type="match status" value="1"/>
</dbReference>
<dbReference type="FunFam" id="3.40.50.2300:FF:000632">
    <property type="entry name" value="Sensor histidine kinase/response regulator, putative"/>
    <property type="match status" value="1"/>
</dbReference>
<dbReference type="CDD" id="cd00082">
    <property type="entry name" value="HisKA"/>
    <property type="match status" value="1"/>
</dbReference>
<dbReference type="EC" id="2.7.13.3" evidence="2"/>
<feature type="region of interest" description="Disordered" evidence="7">
    <location>
        <begin position="298"/>
        <end position="322"/>
    </location>
</feature>
<dbReference type="InterPro" id="IPR003018">
    <property type="entry name" value="GAF"/>
</dbReference>
<dbReference type="PROSITE" id="PS50110">
    <property type="entry name" value="RESPONSE_REGULATORY"/>
    <property type="match status" value="1"/>
</dbReference>
<dbReference type="Gene3D" id="3.40.50.2300">
    <property type="match status" value="1"/>
</dbReference>
<feature type="compositionally biased region" description="Polar residues" evidence="7">
    <location>
        <begin position="460"/>
        <end position="469"/>
    </location>
</feature>
<comment type="catalytic activity">
    <reaction evidence="1">
        <text>ATP + protein L-histidine = ADP + protein N-phospho-L-histidine.</text>
        <dbReference type="EC" id="2.7.13.3"/>
    </reaction>
</comment>
<dbReference type="PRINTS" id="PR00344">
    <property type="entry name" value="BCTRLSENSOR"/>
</dbReference>
<feature type="compositionally biased region" description="Polar residues" evidence="7">
    <location>
        <begin position="433"/>
        <end position="453"/>
    </location>
</feature>
<dbReference type="SMART" id="SM00448">
    <property type="entry name" value="REC"/>
    <property type="match status" value="1"/>
</dbReference>
<dbReference type="EMBL" id="CP017829">
    <property type="protein sequence ID" value="APA15995.1"/>
    <property type="molecule type" value="Genomic_DNA"/>
</dbReference>
<dbReference type="VEuPathDB" id="FungiDB:sscle_16g107650"/>
<reference evidence="11" key="1">
    <citation type="journal article" date="2017" name="Genome Biol. Evol.">
        <title>The complete genome sequence of the phytopathogenic fungus Sclerotinia sclerotiorum reveals insights into the genome architecture of broad host range pathogens.</title>
        <authorList>
            <person name="Derbyshire M."/>
            <person name="Denton-Giles M."/>
            <person name="Hegedus D."/>
            <person name="Seifbarghy S."/>
            <person name="Rollins J."/>
            <person name="van Kan J."/>
            <person name="Seidl M.F."/>
            <person name="Faino L."/>
            <person name="Mbengue M."/>
            <person name="Navaud O."/>
            <person name="Raffaele S."/>
            <person name="Hammond-Kosack K."/>
            <person name="Heard S."/>
            <person name="Oliver R."/>
        </authorList>
    </citation>
    <scope>NUCLEOTIDE SEQUENCE [LARGE SCALE GENOMIC DNA]</scope>
    <source>
        <strain evidence="11">ATCC 18683 / 1980 / Ss-1</strain>
    </source>
</reference>
<dbReference type="InterPro" id="IPR001789">
    <property type="entry name" value="Sig_transdc_resp-reg_receiver"/>
</dbReference>
<organism evidence="10 11">
    <name type="scientific">Sclerotinia sclerotiorum (strain ATCC 18683 / 1980 / Ss-1)</name>
    <name type="common">White mold</name>
    <name type="synonym">Whetzelinia sclerotiorum</name>
    <dbReference type="NCBI Taxonomy" id="665079"/>
    <lineage>
        <taxon>Eukaryota</taxon>
        <taxon>Fungi</taxon>
        <taxon>Dikarya</taxon>
        <taxon>Ascomycota</taxon>
        <taxon>Pezizomycotina</taxon>
        <taxon>Leotiomycetes</taxon>
        <taxon>Helotiales</taxon>
        <taxon>Sclerotiniaceae</taxon>
        <taxon>Sclerotinia</taxon>
    </lineage>
</organism>
<dbReference type="PROSITE" id="PS50109">
    <property type="entry name" value="HIS_KIN"/>
    <property type="match status" value="1"/>
</dbReference>
<feature type="modified residue" description="4-aspartylphosphate" evidence="6">
    <location>
        <position position="1307"/>
    </location>
</feature>
<dbReference type="SMART" id="SM00065">
    <property type="entry name" value="GAF"/>
    <property type="match status" value="1"/>
</dbReference>
<evidence type="ECO:0000256" key="4">
    <source>
        <dbReference type="ARBA" id="ARBA00022679"/>
    </source>
</evidence>
<name>A0A1D9QM31_SCLS1</name>
<evidence type="ECO:0000313" key="11">
    <source>
        <dbReference type="Proteomes" id="UP000177798"/>
    </source>
</evidence>
<dbReference type="Pfam" id="PF02518">
    <property type="entry name" value="HATPase_c"/>
    <property type="match status" value="1"/>
</dbReference>
<dbReference type="OrthoDB" id="303614at2759"/>
<dbReference type="Pfam" id="PF00512">
    <property type="entry name" value="HisKA"/>
    <property type="match status" value="1"/>
</dbReference>
<dbReference type="Pfam" id="PF01590">
    <property type="entry name" value="GAF"/>
    <property type="match status" value="1"/>
</dbReference>
<evidence type="ECO:0000256" key="2">
    <source>
        <dbReference type="ARBA" id="ARBA00012438"/>
    </source>
</evidence>
<proteinExistence type="predicted"/>
<dbReference type="SMART" id="SM00388">
    <property type="entry name" value="HisKA"/>
    <property type="match status" value="1"/>
</dbReference>
<dbReference type="SUPFAM" id="SSF55874">
    <property type="entry name" value="ATPase domain of HSP90 chaperone/DNA topoisomerase II/histidine kinase"/>
    <property type="match status" value="1"/>
</dbReference>
<evidence type="ECO:0000256" key="7">
    <source>
        <dbReference type="SAM" id="MobiDB-lite"/>
    </source>
</evidence>